<keyword evidence="3" id="KW-1185">Reference proteome</keyword>
<feature type="compositionally biased region" description="Basic and acidic residues" evidence="1">
    <location>
        <begin position="124"/>
        <end position="133"/>
    </location>
</feature>
<reference evidence="3" key="2">
    <citation type="submission" date="2015-01" db="EMBL/GenBank/DDBJ databases">
        <title>Evolutionary Origins and Diversification of the Mycorrhizal Mutualists.</title>
        <authorList>
            <consortium name="DOE Joint Genome Institute"/>
            <consortium name="Mycorrhizal Genomics Consortium"/>
            <person name="Kohler A."/>
            <person name="Kuo A."/>
            <person name="Nagy L.G."/>
            <person name="Floudas D."/>
            <person name="Copeland A."/>
            <person name="Barry K.W."/>
            <person name="Cichocki N."/>
            <person name="Veneault-Fourrey C."/>
            <person name="LaButti K."/>
            <person name="Lindquist E.A."/>
            <person name="Lipzen A."/>
            <person name="Lundell T."/>
            <person name="Morin E."/>
            <person name="Murat C."/>
            <person name="Riley R."/>
            <person name="Ohm R."/>
            <person name="Sun H."/>
            <person name="Tunlid A."/>
            <person name="Henrissat B."/>
            <person name="Grigoriev I.V."/>
            <person name="Hibbett D.S."/>
            <person name="Martin F."/>
        </authorList>
    </citation>
    <scope>NUCLEOTIDE SEQUENCE [LARGE SCALE GENOMIC DNA]</scope>
    <source>
        <strain evidence="3">MUT 4182</strain>
    </source>
</reference>
<dbReference type="EMBL" id="KN822973">
    <property type="protein sequence ID" value="KIO30361.1"/>
    <property type="molecule type" value="Genomic_DNA"/>
</dbReference>
<protein>
    <submittedName>
        <fullName evidence="2">Uncharacterized protein</fullName>
    </submittedName>
</protein>
<proteinExistence type="predicted"/>
<sequence>MDRELEHNPSHSFLYNIGNVIHIKKVCLLFVYTCEPFGGGPADDAQKLDEETNKWKKDEKRNREIILSRSRGTKVLIPKGRVREVVDKMASRATEFIFRFFARPPRMIGRDITKQLWSGMPEGSKGEMDDPGLKRKGTPGRQWS</sequence>
<dbReference type="Proteomes" id="UP000054248">
    <property type="component" value="Unassembled WGS sequence"/>
</dbReference>
<evidence type="ECO:0000256" key="1">
    <source>
        <dbReference type="SAM" id="MobiDB-lite"/>
    </source>
</evidence>
<dbReference type="AlphaFoldDB" id="A0A0C3QPU0"/>
<evidence type="ECO:0000313" key="2">
    <source>
        <dbReference type="EMBL" id="KIO30361.1"/>
    </source>
</evidence>
<organism evidence="2 3">
    <name type="scientific">Tulasnella calospora MUT 4182</name>
    <dbReference type="NCBI Taxonomy" id="1051891"/>
    <lineage>
        <taxon>Eukaryota</taxon>
        <taxon>Fungi</taxon>
        <taxon>Dikarya</taxon>
        <taxon>Basidiomycota</taxon>
        <taxon>Agaricomycotina</taxon>
        <taxon>Agaricomycetes</taxon>
        <taxon>Cantharellales</taxon>
        <taxon>Tulasnellaceae</taxon>
        <taxon>Tulasnella</taxon>
    </lineage>
</organism>
<accession>A0A0C3QPU0</accession>
<dbReference type="HOGENOM" id="CLU_1797862_0_0_1"/>
<name>A0A0C3QPU0_9AGAM</name>
<evidence type="ECO:0000313" key="3">
    <source>
        <dbReference type="Proteomes" id="UP000054248"/>
    </source>
</evidence>
<gene>
    <name evidence="2" type="ORF">M407DRAFT_155627</name>
</gene>
<reference evidence="2 3" key="1">
    <citation type="submission" date="2014-04" db="EMBL/GenBank/DDBJ databases">
        <authorList>
            <consortium name="DOE Joint Genome Institute"/>
            <person name="Kuo A."/>
            <person name="Girlanda M."/>
            <person name="Perotto S."/>
            <person name="Kohler A."/>
            <person name="Nagy L.G."/>
            <person name="Floudas D."/>
            <person name="Copeland A."/>
            <person name="Barry K.W."/>
            <person name="Cichocki N."/>
            <person name="Veneault-Fourrey C."/>
            <person name="LaButti K."/>
            <person name="Lindquist E.A."/>
            <person name="Lipzen A."/>
            <person name="Lundell T."/>
            <person name="Morin E."/>
            <person name="Murat C."/>
            <person name="Sun H."/>
            <person name="Tunlid A."/>
            <person name="Henrissat B."/>
            <person name="Grigoriev I.V."/>
            <person name="Hibbett D.S."/>
            <person name="Martin F."/>
            <person name="Nordberg H.P."/>
            <person name="Cantor M.N."/>
            <person name="Hua S.X."/>
        </authorList>
    </citation>
    <scope>NUCLEOTIDE SEQUENCE [LARGE SCALE GENOMIC DNA]</scope>
    <source>
        <strain evidence="2 3">MUT 4182</strain>
    </source>
</reference>
<feature type="region of interest" description="Disordered" evidence="1">
    <location>
        <begin position="118"/>
        <end position="144"/>
    </location>
</feature>